<keyword evidence="1" id="KW-0472">Membrane</keyword>
<keyword evidence="3" id="KW-1185">Reference proteome</keyword>
<sequence>MESFGPVWLGVVIAAVITALVTTAGWFVNHARERQLEEQRRREKIIDLQKALLAEVRTHRRELEEDEKQDGGYMPRLQRLHGTFTQDAQFKPIVPLEKHDTVFSALVGEIHLLPGNVVEPVVAYYAKLATLSAFIADLREGELRKMPAPRLMTAFRDMVAVKVRTLVLAKEAEAALEGGVARLERHGRWISTRA</sequence>
<keyword evidence="1" id="KW-0812">Transmembrane</keyword>
<reference evidence="2 3" key="1">
    <citation type="submission" date="2016-10" db="EMBL/GenBank/DDBJ databases">
        <authorList>
            <person name="de Groot N.N."/>
        </authorList>
    </citation>
    <scope>NUCLEOTIDE SEQUENCE [LARGE SCALE GENOMIC DNA]</scope>
    <source>
        <strain evidence="2 3">DSM 15345</strain>
    </source>
</reference>
<evidence type="ECO:0000256" key="1">
    <source>
        <dbReference type="SAM" id="Phobius"/>
    </source>
</evidence>
<evidence type="ECO:0000313" key="3">
    <source>
        <dbReference type="Proteomes" id="UP000198703"/>
    </source>
</evidence>
<dbReference type="EMBL" id="FNQM01000002">
    <property type="protein sequence ID" value="SDZ92198.1"/>
    <property type="molecule type" value="Genomic_DNA"/>
</dbReference>
<dbReference type="AlphaFoldDB" id="A0A1H3X0Z7"/>
<feature type="transmembrane region" description="Helical" evidence="1">
    <location>
        <begin position="6"/>
        <end position="28"/>
    </location>
</feature>
<dbReference type="OrthoDB" id="7836441at2"/>
<dbReference type="Proteomes" id="UP000198703">
    <property type="component" value="Unassembled WGS sequence"/>
</dbReference>
<evidence type="ECO:0000313" key="2">
    <source>
        <dbReference type="EMBL" id="SDZ92198.1"/>
    </source>
</evidence>
<organism evidence="2 3">
    <name type="scientific">Rubrimonas cliftonensis</name>
    <dbReference type="NCBI Taxonomy" id="89524"/>
    <lineage>
        <taxon>Bacteria</taxon>
        <taxon>Pseudomonadati</taxon>
        <taxon>Pseudomonadota</taxon>
        <taxon>Alphaproteobacteria</taxon>
        <taxon>Rhodobacterales</taxon>
        <taxon>Paracoccaceae</taxon>
        <taxon>Rubrimonas</taxon>
    </lineage>
</organism>
<gene>
    <name evidence="2" type="ORF">SAMN05444370_102191</name>
</gene>
<accession>A0A1H3X0Z7</accession>
<dbReference type="RefSeq" id="WP_093248530.1">
    <property type="nucleotide sequence ID" value="NZ_FNQM01000002.1"/>
</dbReference>
<proteinExistence type="predicted"/>
<protein>
    <submittedName>
        <fullName evidence="2">Uncharacterized protein</fullName>
    </submittedName>
</protein>
<name>A0A1H3X0Z7_9RHOB</name>
<keyword evidence="1" id="KW-1133">Transmembrane helix</keyword>